<evidence type="ECO:0000313" key="3">
    <source>
        <dbReference type="Proteomes" id="UP001144280"/>
    </source>
</evidence>
<feature type="transmembrane region" description="Helical" evidence="1">
    <location>
        <begin position="190"/>
        <end position="214"/>
    </location>
</feature>
<feature type="transmembrane region" description="Helical" evidence="1">
    <location>
        <begin position="118"/>
        <end position="137"/>
    </location>
</feature>
<dbReference type="InterPro" id="IPR010390">
    <property type="entry name" value="ABC-2_transporter-like"/>
</dbReference>
<protein>
    <recommendedName>
        <fullName evidence="4">ABC transporter permease</fullName>
    </recommendedName>
</protein>
<organism evidence="2 3">
    <name type="scientific">Phytohabitans aurantiacus</name>
    <dbReference type="NCBI Taxonomy" id="3016789"/>
    <lineage>
        <taxon>Bacteria</taxon>
        <taxon>Bacillati</taxon>
        <taxon>Actinomycetota</taxon>
        <taxon>Actinomycetes</taxon>
        <taxon>Micromonosporales</taxon>
        <taxon>Micromonosporaceae</taxon>
    </lineage>
</organism>
<dbReference type="PANTHER" id="PTHR36832">
    <property type="entry name" value="SLR1174 PROTEIN-RELATED"/>
    <property type="match status" value="1"/>
</dbReference>
<reference evidence="2" key="1">
    <citation type="submission" date="2022-12" db="EMBL/GenBank/DDBJ databases">
        <title>New Phytohabitans aurantiacus sp. RD004123 nov., an actinomycete isolated from soil.</title>
        <authorList>
            <person name="Triningsih D.W."/>
            <person name="Harunari E."/>
            <person name="Igarashi Y."/>
        </authorList>
    </citation>
    <scope>NUCLEOTIDE SEQUENCE</scope>
    <source>
        <strain evidence="2">RD004123</strain>
    </source>
</reference>
<evidence type="ECO:0000256" key="1">
    <source>
        <dbReference type="SAM" id="Phobius"/>
    </source>
</evidence>
<dbReference type="Pfam" id="PF06182">
    <property type="entry name" value="ABC2_membrane_6"/>
    <property type="match status" value="1"/>
</dbReference>
<name>A0ABQ5R6Q8_9ACTN</name>
<keyword evidence="1" id="KW-0472">Membrane</keyword>
<dbReference type="EMBL" id="BSDI01000057">
    <property type="protein sequence ID" value="GLI02258.1"/>
    <property type="molecule type" value="Genomic_DNA"/>
</dbReference>
<sequence length="268" mass="30040">MSELAQGWRIARRSVLYETHHPGRLAGVVTQLSTQVFLTWCLWTALYATVSFNAGMDRGQAVTYAVLATLYGRLRGPDRGLARDTVRQHVRTGSIVYWYLRPVDPQRYHWVRAVGDQLYGLAWAAAAYTVCRLIGLVEGPASKTAAGLFLLTLVLGQMVLYYLLALVDVACFWTLNNFGVGAMINLTQNLFAGAIAPLWFFPGWFQTLSSWLPFQSSLHVPLSLYVGRIPPADAGHYVLVQVIWIVLLALVLRRFWRRADRQVVVQGG</sequence>
<accession>A0ABQ5R6Q8</accession>
<comment type="caution">
    <text evidence="2">The sequence shown here is derived from an EMBL/GenBank/DDBJ whole genome shotgun (WGS) entry which is preliminary data.</text>
</comment>
<proteinExistence type="predicted"/>
<feature type="transmembrane region" description="Helical" evidence="1">
    <location>
        <begin position="234"/>
        <end position="252"/>
    </location>
</feature>
<evidence type="ECO:0000313" key="2">
    <source>
        <dbReference type="EMBL" id="GLI02258.1"/>
    </source>
</evidence>
<gene>
    <name evidence="2" type="ORF">Pa4123_75360</name>
</gene>
<feature type="transmembrane region" description="Helical" evidence="1">
    <location>
        <begin position="149"/>
        <end position="178"/>
    </location>
</feature>
<keyword evidence="1" id="KW-0812">Transmembrane</keyword>
<keyword evidence="1" id="KW-1133">Transmembrane helix</keyword>
<evidence type="ECO:0008006" key="4">
    <source>
        <dbReference type="Google" id="ProtNLM"/>
    </source>
</evidence>
<dbReference type="RefSeq" id="WP_281903751.1">
    <property type="nucleotide sequence ID" value="NZ_BSDI01000057.1"/>
</dbReference>
<dbReference type="PANTHER" id="PTHR36832:SF2">
    <property type="entry name" value="INTEGRAL MEMBRANE PROTEIN"/>
    <property type="match status" value="1"/>
</dbReference>
<keyword evidence="3" id="KW-1185">Reference proteome</keyword>
<dbReference type="Proteomes" id="UP001144280">
    <property type="component" value="Unassembled WGS sequence"/>
</dbReference>